<protein>
    <submittedName>
        <fullName evidence="2">Uncharacterized protein</fullName>
    </submittedName>
</protein>
<feature type="transmembrane region" description="Helical" evidence="1">
    <location>
        <begin position="12"/>
        <end position="30"/>
    </location>
</feature>
<keyword evidence="1" id="KW-1133">Transmembrane helix</keyword>
<organism evidence="2 3">
    <name type="scientific">Dillenia turbinata</name>
    <dbReference type="NCBI Taxonomy" id="194707"/>
    <lineage>
        <taxon>Eukaryota</taxon>
        <taxon>Viridiplantae</taxon>
        <taxon>Streptophyta</taxon>
        <taxon>Embryophyta</taxon>
        <taxon>Tracheophyta</taxon>
        <taxon>Spermatophyta</taxon>
        <taxon>Magnoliopsida</taxon>
        <taxon>eudicotyledons</taxon>
        <taxon>Gunneridae</taxon>
        <taxon>Pentapetalae</taxon>
        <taxon>Dilleniales</taxon>
        <taxon>Dilleniaceae</taxon>
        <taxon>Dillenia</taxon>
    </lineage>
</organism>
<sequence length="229" mass="26480">MHFSFISSLPSNPLFSSIVTLYALILLYFPQKRFEIIFSPILISTGVLLLTLLRLGAIQRNAYEKTKEIEEVQQSLSETPAETEPKTEVGFESSPCFSDTFWNVRAPLEVIYEEYEGEEEEEADEDLSASREDQWKRQLGLETYPSLSLYYPESDSESSSDGDFPAIDNWDSPESMCFKWDEEDREELIEINLDGKRENLIIQLEEENLIEIDISPGRERWTIKLSQPV</sequence>
<dbReference type="PANTHER" id="PTHR37746:SF1">
    <property type="entry name" value="TRANSMEMBRANE PROTEIN"/>
    <property type="match status" value="1"/>
</dbReference>
<dbReference type="EMBL" id="JBAMMX010000023">
    <property type="protein sequence ID" value="KAK6917467.1"/>
    <property type="molecule type" value="Genomic_DNA"/>
</dbReference>
<comment type="caution">
    <text evidence="2">The sequence shown here is derived from an EMBL/GenBank/DDBJ whole genome shotgun (WGS) entry which is preliminary data.</text>
</comment>
<evidence type="ECO:0000313" key="2">
    <source>
        <dbReference type="EMBL" id="KAK6917467.1"/>
    </source>
</evidence>
<dbReference type="Proteomes" id="UP001370490">
    <property type="component" value="Unassembled WGS sequence"/>
</dbReference>
<name>A0AAN8UVD5_9MAGN</name>
<evidence type="ECO:0000256" key="1">
    <source>
        <dbReference type="SAM" id="Phobius"/>
    </source>
</evidence>
<feature type="transmembrane region" description="Helical" evidence="1">
    <location>
        <begin position="36"/>
        <end position="57"/>
    </location>
</feature>
<accession>A0AAN8UVD5</accession>
<proteinExistence type="predicted"/>
<evidence type="ECO:0000313" key="3">
    <source>
        <dbReference type="Proteomes" id="UP001370490"/>
    </source>
</evidence>
<keyword evidence="1" id="KW-0812">Transmembrane</keyword>
<dbReference type="AlphaFoldDB" id="A0AAN8UVD5"/>
<gene>
    <name evidence="2" type="ORF">RJ641_018218</name>
</gene>
<keyword evidence="3" id="KW-1185">Reference proteome</keyword>
<reference evidence="2 3" key="1">
    <citation type="submission" date="2023-12" db="EMBL/GenBank/DDBJ databases">
        <title>A high-quality genome assembly for Dillenia turbinata (Dilleniales).</title>
        <authorList>
            <person name="Chanderbali A."/>
        </authorList>
    </citation>
    <scope>NUCLEOTIDE SEQUENCE [LARGE SCALE GENOMIC DNA]</scope>
    <source>
        <strain evidence="2">LSX21</strain>
        <tissue evidence="2">Leaf</tissue>
    </source>
</reference>
<dbReference type="PANTHER" id="PTHR37746">
    <property type="entry name" value="TRANSMEMBRANE PROTEIN"/>
    <property type="match status" value="1"/>
</dbReference>
<keyword evidence="1" id="KW-0472">Membrane</keyword>